<dbReference type="PRINTS" id="PR00862">
    <property type="entry name" value="PROLIGOPTASE"/>
</dbReference>
<comment type="function">
    <text evidence="8">This enzyme catalyzes the hydrolysis of the N-terminal peptide bond of an N-acetylated peptide to generate an N-acetylated amino acid and a peptide with a free N-terminus. It preferentially cleaves off Ac-Ala, Ac-Met and Ac-Ser. Also, involved in the degradation of oxidized and glycated proteins.</text>
</comment>
<dbReference type="PROSITE" id="PS00708">
    <property type="entry name" value="PRO_ENDOPEP_SER"/>
    <property type="match status" value="1"/>
</dbReference>
<evidence type="ECO:0000259" key="9">
    <source>
        <dbReference type="Pfam" id="PF00326"/>
    </source>
</evidence>
<accession>A0A381WR56</accession>
<dbReference type="SUPFAM" id="SSF82171">
    <property type="entry name" value="DPP6 N-terminal domain-like"/>
    <property type="match status" value="1"/>
</dbReference>
<organism evidence="11">
    <name type="scientific">marine metagenome</name>
    <dbReference type="NCBI Taxonomy" id="408172"/>
    <lineage>
        <taxon>unclassified sequences</taxon>
        <taxon>metagenomes</taxon>
        <taxon>ecological metagenomes</taxon>
    </lineage>
</organism>
<evidence type="ECO:0000256" key="2">
    <source>
        <dbReference type="ARBA" id="ARBA00022670"/>
    </source>
</evidence>
<dbReference type="PROSITE" id="PS51257">
    <property type="entry name" value="PROKAR_LIPOPROTEIN"/>
    <property type="match status" value="1"/>
</dbReference>
<evidence type="ECO:0000256" key="6">
    <source>
        <dbReference type="ARBA" id="ARBA00032284"/>
    </source>
</evidence>
<feature type="domain" description="Peptidase S9A N-terminal" evidence="10">
    <location>
        <begin position="84"/>
        <end position="351"/>
    </location>
</feature>
<evidence type="ECO:0000256" key="7">
    <source>
        <dbReference type="ARBA" id="ARBA00032596"/>
    </source>
</evidence>
<dbReference type="Pfam" id="PF02897">
    <property type="entry name" value="Peptidase_S9_N"/>
    <property type="match status" value="1"/>
</dbReference>
<evidence type="ECO:0000256" key="4">
    <source>
        <dbReference type="ARBA" id="ARBA00022825"/>
    </source>
</evidence>
<dbReference type="Gene3D" id="3.40.50.1820">
    <property type="entry name" value="alpha/beta hydrolase"/>
    <property type="match status" value="1"/>
</dbReference>
<dbReference type="InterPro" id="IPR029058">
    <property type="entry name" value="AB_hydrolase_fold"/>
</dbReference>
<dbReference type="GO" id="GO:0004252">
    <property type="term" value="F:serine-type endopeptidase activity"/>
    <property type="evidence" value="ECO:0007669"/>
    <property type="project" value="InterPro"/>
</dbReference>
<protein>
    <recommendedName>
        <fullName evidence="7">Acyl-peptide hydrolase</fullName>
    </recommendedName>
    <alternativeName>
        <fullName evidence="6">Acylaminoacyl-peptidase</fullName>
    </alternativeName>
</protein>
<dbReference type="GO" id="GO:0006508">
    <property type="term" value="P:proteolysis"/>
    <property type="evidence" value="ECO:0007669"/>
    <property type="project" value="UniProtKB-KW"/>
</dbReference>
<dbReference type="InterPro" id="IPR001375">
    <property type="entry name" value="Peptidase_S9_cat"/>
</dbReference>
<dbReference type="SUPFAM" id="SSF53474">
    <property type="entry name" value="alpha/beta-Hydrolases"/>
    <property type="match status" value="1"/>
</dbReference>
<evidence type="ECO:0000256" key="5">
    <source>
        <dbReference type="ARBA" id="ARBA00022990"/>
    </source>
</evidence>
<evidence type="ECO:0000259" key="10">
    <source>
        <dbReference type="Pfam" id="PF02897"/>
    </source>
</evidence>
<dbReference type="PANTHER" id="PTHR42776">
    <property type="entry name" value="SERINE PEPTIDASE S9 FAMILY MEMBER"/>
    <property type="match status" value="1"/>
</dbReference>
<proteinExistence type="inferred from homology"/>
<evidence type="ECO:0000313" key="11">
    <source>
        <dbReference type="EMBL" id="SVA54862.1"/>
    </source>
</evidence>
<keyword evidence="4" id="KW-0720">Serine protease</keyword>
<dbReference type="Pfam" id="PF00326">
    <property type="entry name" value="Peptidase_S9"/>
    <property type="match status" value="1"/>
</dbReference>
<evidence type="ECO:0000256" key="1">
    <source>
        <dbReference type="ARBA" id="ARBA00005228"/>
    </source>
</evidence>
<keyword evidence="3" id="KW-0378">Hydrolase</keyword>
<evidence type="ECO:0000256" key="8">
    <source>
        <dbReference type="ARBA" id="ARBA00045885"/>
    </source>
</evidence>
<dbReference type="EMBL" id="UINC01012580">
    <property type="protein sequence ID" value="SVA54862.1"/>
    <property type="molecule type" value="Genomic_DNA"/>
</dbReference>
<reference evidence="11" key="1">
    <citation type="submission" date="2018-05" db="EMBL/GenBank/DDBJ databases">
        <authorList>
            <person name="Lanie J.A."/>
            <person name="Ng W.-L."/>
            <person name="Kazmierczak K.M."/>
            <person name="Andrzejewski T.M."/>
            <person name="Davidsen T.M."/>
            <person name="Wayne K.J."/>
            <person name="Tettelin H."/>
            <person name="Glass J.I."/>
            <person name="Rusch D."/>
            <person name="Podicherti R."/>
            <person name="Tsui H.-C.T."/>
            <person name="Winkler M.E."/>
        </authorList>
    </citation>
    <scope>NUCLEOTIDE SEQUENCE</scope>
</reference>
<dbReference type="PANTHER" id="PTHR42776:SF27">
    <property type="entry name" value="DIPEPTIDYL PEPTIDASE FAMILY MEMBER 6"/>
    <property type="match status" value="1"/>
</dbReference>
<dbReference type="InterPro" id="IPR002471">
    <property type="entry name" value="Pept_S9_AS"/>
</dbReference>
<dbReference type="InterPro" id="IPR002470">
    <property type="entry name" value="Peptidase_S9A"/>
</dbReference>
<dbReference type="Gene3D" id="2.120.10.30">
    <property type="entry name" value="TolB, C-terminal domain"/>
    <property type="match status" value="2"/>
</dbReference>
<keyword evidence="5" id="KW-0007">Acetylation</keyword>
<feature type="domain" description="Peptidase S9 prolyl oligopeptidase catalytic" evidence="9">
    <location>
        <begin position="417"/>
        <end position="624"/>
    </location>
</feature>
<dbReference type="InterPro" id="IPR023302">
    <property type="entry name" value="Pept_S9A_N"/>
</dbReference>
<dbReference type="InterPro" id="IPR011042">
    <property type="entry name" value="6-blade_b-propeller_TolB-like"/>
</dbReference>
<name>A0A381WR56_9ZZZZ</name>
<evidence type="ECO:0000256" key="3">
    <source>
        <dbReference type="ARBA" id="ARBA00022801"/>
    </source>
</evidence>
<keyword evidence="2" id="KW-0645">Protease</keyword>
<gene>
    <name evidence="11" type="ORF">METZ01_LOCUS107716</name>
</gene>
<sequence length="628" mass="71127">MKDIQMKIKLFTATFILLTGCTNDHKEYSIDEFMKTTSFSGASFSHDEKSILIRSNQTGIYNAYEIEIESGEIIQLTHSDSNSIYTLSYFPQDKRILYRSDQGGNEIWHIYVQNEDGSTQDLTPGENARSLFSGWAFHEKSFYYTSNKRNPKYMDVYEMDIQSFESKIIFQNDGALNYTDVSNDGRFLALSKTHTRDNSDMYLYNVKSGELKLLSSHVGNINHSPAGFSVDSKSLYFLTDQDSEFNFLKRYNIPSGEVETIQKEDWDIWYNYFSHTGRYRVTGINVDSQTEIKIYDDEKNRHVRLPNLPAGSVSSVSISKSEKYMALYHGSAKSPSDLYLLDVTSKAYQKLTDSMNPNVDPAYLADAKVIRFKSFDGLEIPAVYYKPPHASSKNRVPALVRVHGGPGGQARVGYRASNQYLLNHGYAILDINNRGSSGYGKTFQTLDDQAHGEGDLDDCVWAINWLKKQNHVDGKKIGIVGGSYGGYMVMAALAFRPDAFDVGVNIFGVTNWLRTLKSIPPWWESAKESLYKEMGNPNTQEDYLYSISPLFHAKNIKKPVLVLQGANDPRVLQVESDEMVEAVRKQGIPVEYIVFPDEGHGFAKKKNQITSNEAILKFLDQYLKGVSE</sequence>
<dbReference type="AlphaFoldDB" id="A0A381WR56"/>
<comment type="similarity">
    <text evidence="1">Belongs to the peptidase S9A family.</text>
</comment>